<evidence type="ECO:0000313" key="3">
    <source>
        <dbReference type="Proteomes" id="UP000287224"/>
    </source>
</evidence>
<evidence type="ECO:0000256" key="1">
    <source>
        <dbReference type="ARBA" id="ARBA00023235"/>
    </source>
</evidence>
<sequence length="301" mass="33737">MRQYTSDNLIVHPDSVSDTAVITEVTPELAGWDYLHFQARRLPEHGSWTSTTDEHEMALVLLSGRVRVESNRGQWSRIGERDSVFSGLPHALYLPRRTSFSVHAETACEYVAVWVRTDQDHEPRLVTPADVSIEIRGGDNATRQINSIIPPGFPCHRLVVVEVYTPGGNWSSYPPHKHDIHKTDSAGGILEADLEEIYFYKIDRPEGYAFQRIYTDPESPLHRAGKPIDAVLLARENDAVMVPEGYHPVASPPGYTTYYLNALAGSAQSLANSEDPRYVWVKTGYQGQDARVPIYDIGHKA</sequence>
<dbReference type="PANTHER" id="PTHR39193:SF1">
    <property type="entry name" value="5-DEOXY-GLUCURONATE ISOMERASE"/>
    <property type="match status" value="1"/>
</dbReference>
<dbReference type="InterPro" id="IPR021120">
    <property type="entry name" value="KduI/IolB_isomerase"/>
</dbReference>
<dbReference type="OrthoDB" id="9799936at2"/>
<dbReference type="Proteomes" id="UP000287224">
    <property type="component" value="Unassembled WGS sequence"/>
</dbReference>
<dbReference type="SUPFAM" id="SSF51182">
    <property type="entry name" value="RmlC-like cupins"/>
    <property type="match status" value="1"/>
</dbReference>
<dbReference type="InterPro" id="IPR024203">
    <property type="entry name" value="Deoxy-glucuronate_isom_IolB"/>
</dbReference>
<comment type="caution">
    <text evidence="2">The sequence shown here is derived from an EMBL/GenBank/DDBJ whole genome shotgun (WGS) entry which is preliminary data.</text>
</comment>
<dbReference type="Pfam" id="PF04962">
    <property type="entry name" value="KduI"/>
    <property type="match status" value="1"/>
</dbReference>
<reference evidence="3" key="1">
    <citation type="submission" date="2018-12" db="EMBL/GenBank/DDBJ databases">
        <title>Tengunoibacter tsumagoiensis gen. nov., sp. nov., Dictyobacter kobayashii sp. nov., D. alpinus sp. nov., and D. joshuensis sp. nov. and description of Dictyobacteraceae fam. nov. within the order Ktedonobacterales isolated from Tengu-no-mugimeshi.</title>
        <authorList>
            <person name="Wang C.M."/>
            <person name="Zheng Y."/>
            <person name="Sakai Y."/>
            <person name="Toyoda A."/>
            <person name="Minakuchi Y."/>
            <person name="Abe K."/>
            <person name="Yokota A."/>
            <person name="Yabe S."/>
        </authorList>
    </citation>
    <scope>NUCLEOTIDE SEQUENCE [LARGE SCALE GENOMIC DNA]</scope>
    <source>
        <strain evidence="3">S-27</strain>
    </source>
</reference>
<dbReference type="PANTHER" id="PTHR39193">
    <property type="entry name" value="5-DEOXY-GLUCURONATE ISOMERASE"/>
    <property type="match status" value="1"/>
</dbReference>
<accession>A0A401ZLC7</accession>
<dbReference type="EMBL" id="BIFQ01000001">
    <property type="protein sequence ID" value="GCE07653.1"/>
    <property type="molecule type" value="Genomic_DNA"/>
</dbReference>
<dbReference type="GO" id="GO:0008880">
    <property type="term" value="F:glucuronate isomerase activity"/>
    <property type="evidence" value="ECO:0007669"/>
    <property type="project" value="InterPro"/>
</dbReference>
<dbReference type="InterPro" id="IPR011051">
    <property type="entry name" value="RmlC_Cupin_sf"/>
</dbReference>
<dbReference type="InterPro" id="IPR014710">
    <property type="entry name" value="RmlC-like_jellyroll"/>
</dbReference>
<dbReference type="NCBIfam" id="TIGR04378">
    <property type="entry name" value="myo_inos_iolB"/>
    <property type="match status" value="1"/>
</dbReference>
<protein>
    <submittedName>
        <fullName evidence="2">5-deoxy-glucuronate isomerase</fullName>
    </submittedName>
</protein>
<keyword evidence="3" id="KW-1185">Reference proteome</keyword>
<dbReference type="GO" id="GO:0019310">
    <property type="term" value="P:inositol catabolic process"/>
    <property type="evidence" value="ECO:0007669"/>
    <property type="project" value="InterPro"/>
</dbReference>
<organism evidence="2 3">
    <name type="scientific">Dictyobacter aurantiacus</name>
    <dbReference type="NCBI Taxonomy" id="1936993"/>
    <lineage>
        <taxon>Bacteria</taxon>
        <taxon>Bacillati</taxon>
        <taxon>Chloroflexota</taxon>
        <taxon>Ktedonobacteria</taxon>
        <taxon>Ktedonobacterales</taxon>
        <taxon>Dictyobacteraceae</taxon>
        <taxon>Dictyobacter</taxon>
    </lineage>
</organism>
<evidence type="ECO:0000313" key="2">
    <source>
        <dbReference type="EMBL" id="GCE07653.1"/>
    </source>
</evidence>
<gene>
    <name evidence="2" type="primary">iolB</name>
    <name evidence="2" type="ORF">KDAU_49820</name>
</gene>
<dbReference type="PIRSF" id="PIRSF036628">
    <property type="entry name" value="IolB"/>
    <property type="match status" value="1"/>
</dbReference>
<proteinExistence type="predicted"/>
<dbReference type="RefSeq" id="WP_126599087.1">
    <property type="nucleotide sequence ID" value="NZ_BIFQ01000001.1"/>
</dbReference>
<dbReference type="Gene3D" id="2.60.120.10">
    <property type="entry name" value="Jelly Rolls"/>
    <property type="match status" value="2"/>
</dbReference>
<name>A0A401ZLC7_9CHLR</name>
<keyword evidence="1 2" id="KW-0413">Isomerase</keyword>
<dbReference type="AlphaFoldDB" id="A0A401ZLC7"/>